<evidence type="ECO:0000313" key="1">
    <source>
        <dbReference type="EMBL" id="KAI8567128.1"/>
    </source>
</evidence>
<dbReference type="EMBL" id="CM046389">
    <property type="protein sequence ID" value="KAI8567128.1"/>
    <property type="molecule type" value="Genomic_DNA"/>
</dbReference>
<sequence>MPSAKALAVAQETLVIWCSLASRLGLWALKAELEDMCFVVLQPQIFRQMRADLALMWSPTINASDVDGGASNFPPLEDITEMKKLMLRSCNISGSIPGYLGNLPLTKLDLSYNRLEGNVTNLEAAQKLQWMYLTRNFLTGPIPTWITYRPTSRPVSSSGHV</sequence>
<comment type="caution">
    <text evidence="1">The sequence shown here is derived from an EMBL/GenBank/DDBJ whole genome shotgun (WGS) entry which is preliminary data.</text>
</comment>
<dbReference type="Proteomes" id="UP001062846">
    <property type="component" value="Chromosome 2"/>
</dbReference>
<reference evidence="1" key="1">
    <citation type="submission" date="2022-02" db="EMBL/GenBank/DDBJ databases">
        <title>Plant Genome Project.</title>
        <authorList>
            <person name="Zhang R.-G."/>
        </authorList>
    </citation>
    <scope>NUCLEOTIDE SEQUENCE</scope>
    <source>
        <strain evidence="1">AT1</strain>
    </source>
</reference>
<organism evidence="1 2">
    <name type="scientific">Rhododendron molle</name>
    <name type="common">Chinese azalea</name>
    <name type="synonym">Azalea mollis</name>
    <dbReference type="NCBI Taxonomy" id="49168"/>
    <lineage>
        <taxon>Eukaryota</taxon>
        <taxon>Viridiplantae</taxon>
        <taxon>Streptophyta</taxon>
        <taxon>Embryophyta</taxon>
        <taxon>Tracheophyta</taxon>
        <taxon>Spermatophyta</taxon>
        <taxon>Magnoliopsida</taxon>
        <taxon>eudicotyledons</taxon>
        <taxon>Gunneridae</taxon>
        <taxon>Pentapetalae</taxon>
        <taxon>asterids</taxon>
        <taxon>Ericales</taxon>
        <taxon>Ericaceae</taxon>
        <taxon>Ericoideae</taxon>
        <taxon>Rhodoreae</taxon>
        <taxon>Rhododendron</taxon>
    </lineage>
</organism>
<name>A0ACC0PRG8_RHOML</name>
<protein>
    <submittedName>
        <fullName evidence="1">Uncharacterized protein</fullName>
    </submittedName>
</protein>
<keyword evidence="2" id="KW-1185">Reference proteome</keyword>
<accession>A0ACC0PRG8</accession>
<gene>
    <name evidence="1" type="ORF">RHMOL_Rhmol02G0096600</name>
</gene>
<evidence type="ECO:0000313" key="2">
    <source>
        <dbReference type="Proteomes" id="UP001062846"/>
    </source>
</evidence>
<proteinExistence type="predicted"/>